<dbReference type="SUPFAM" id="SSF53597">
    <property type="entry name" value="Dihydrofolate reductase-like"/>
    <property type="match status" value="1"/>
</dbReference>
<feature type="domain" description="Bacterial bifunctional deaminase-reductase C-terminal" evidence="4">
    <location>
        <begin position="31"/>
        <end position="219"/>
    </location>
</feature>
<dbReference type="Gene3D" id="3.40.430.10">
    <property type="entry name" value="Dihydrofolate Reductase, subunit A"/>
    <property type="match status" value="1"/>
</dbReference>
<evidence type="ECO:0000259" key="4">
    <source>
        <dbReference type="Pfam" id="PF01872"/>
    </source>
</evidence>
<dbReference type="InterPro" id="IPR002734">
    <property type="entry name" value="RibDG_C"/>
</dbReference>
<dbReference type="AlphaFoldDB" id="A0A1G8DF45"/>
<organism evidence="5 6">
    <name type="scientific">Agrococcus jejuensis</name>
    <dbReference type="NCBI Taxonomy" id="399736"/>
    <lineage>
        <taxon>Bacteria</taxon>
        <taxon>Bacillati</taxon>
        <taxon>Actinomycetota</taxon>
        <taxon>Actinomycetes</taxon>
        <taxon>Micrococcales</taxon>
        <taxon>Microbacteriaceae</taxon>
        <taxon>Agrococcus</taxon>
    </lineage>
</organism>
<dbReference type="Proteomes" id="UP000198822">
    <property type="component" value="Chromosome I"/>
</dbReference>
<keyword evidence="3" id="KW-0560">Oxidoreductase</keyword>
<accession>A0A1G8DF45</accession>
<evidence type="ECO:0000313" key="6">
    <source>
        <dbReference type="Proteomes" id="UP000198822"/>
    </source>
</evidence>
<evidence type="ECO:0000256" key="2">
    <source>
        <dbReference type="ARBA" id="ARBA00022857"/>
    </source>
</evidence>
<evidence type="ECO:0000313" key="5">
    <source>
        <dbReference type="EMBL" id="SDH56089.1"/>
    </source>
</evidence>
<dbReference type="RefSeq" id="WP_157674728.1">
    <property type="nucleotide sequence ID" value="NZ_LT629695.1"/>
</dbReference>
<keyword evidence="2" id="KW-0521">NADP</keyword>
<dbReference type="Pfam" id="PF01872">
    <property type="entry name" value="RibD_C"/>
    <property type="match status" value="1"/>
</dbReference>
<sequence length="246" mass="26006">MTGIDRILPTVASDLDDDALADDLADVPDRWTRITMIASLDGATAHDGRSGGLGDDSDVRVLAAARRVADVVLVGAGTARSEGYEQLELDAASVAWRLERELPAHPVLALVSGSLDLDPAHPMLRDAPRRPLVLTTDAAALGADAALTAVADVVGAGEEHVEPHRARIVLHDRDLLRIQCEGGPSWATAMLAADLVDETCLTLASRIEGGPSHRIGASDATIAHPMRLHALLRAGDTLMVRSVRER</sequence>
<dbReference type="OrthoDB" id="5243299at2"/>
<dbReference type="GO" id="GO:0008703">
    <property type="term" value="F:5-amino-6-(5-phosphoribosylamino)uracil reductase activity"/>
    <property type="evidence" value="ECO:0007669"/>
    <property type="project" value="InterPro"/>
</dbReference>
<protein>
    <submittedName>
        <fullName evidence="5">Pyrimidine reductase, riboflavin biosynthesis</fullName>
    </submittedName>
</protein>
<evidence type="ECO:0000256" key="3">
    <source>
        <dbReference type="ARBA" id="ARBA00023002"/>
    </source>
</evidence>
<keyword evidence="6" id="KW-1185">Reference proteome</keyword>
<dbReference type="InterPro" id="IPR050765">
    <property type="entry name" value="Riboflavin_Biosynth_HTPR"/>
</dbReference>
<reference evidence="6" key="1">
    <citation type="submission" date="2016-10" db="EMBL/GenBank/DDBJ databases">
        <authorList>
            <person name="Varghese N."/>
            <person name="Submissions S."/>
        </authorList>
    </citation>
    <scope>NUCLEOTIDE SEQUENCE [LARGE SCALE GENOMIC DNA]</scope>
    <source>
        <strain evidence="6">DSM 22002</strain>
    </source>
</reference>
<name>A0A1G8DF45_9MICO</name>
<dbReference type="PANTHER" id="PTHR38011:SF7">
    <property type="entry name" value="2,5-DIAMINO-6-RIBOSYLAMINO-4(3H)-PYRIMIDINONE 5'-PHOSPHATE REDUCTASE"/>
    <property type="match status" value="1"/>
</dbReference>
<gene>
    <name evidence="5" type="ORF">SAMN04489720_1618</name>
</gene>
<comment type="pathway">
    <text evidence="1">Cofactor biosynthesis; riboflavin biosynthesis.</text>
</comment>
<dbReference type="EMBL" id="LT629695">
    <property type="protein sequence ID" value="SDH56089.1"/>
    <property type="molecule type" value="Genomic_DNA"/>
</dbReference>
<dbReference type="PANTHER" id="PTHR38011">
    <property type="entry name" value="DIHYDROFOLATE REDUCTASE FAMILY PROTEIN (AFU_ORTHOLOGUE AFUA_8G06820)"/>
    <property type="match status" value="1"/>
</dbReference>
<dbReference type="GO" id="GO:0009231">
    <property type="term" value="P:riboflavin biosynthetic process"/>
    <property type="evidence" value="ECO:0007669"/>
    <property type="project" value="InterPro"/>
</dbReference>
<evidence type="ECO:0000256" key="1">
    <source>
        <dbReference type="ARBA" id="ARBA00005104"/>
    </source>
</evidence>
<dbReference type="InterPro" id="IPR024072">
    <property type="entry name" value="DHFR-like_dom_sf"/>
</dbReference>
<dbReference type="STRING" id="399736.SAMN04489720_1618"/>
<proteinExistence type="predicted"/>